<dbReference type="InterPro" id="IPR036864">
    <property type="entry name" value="Zn2-C6_fun-type_DNA-bd_sf"/>
</dbReference>
<dbReference type="GO" id="GO:0006351">
    <property type="term" value="P:DNA-templated transcription"/>
    <property type="evidence" value="ECO:0007669"/>
    <property type="project" value="InterPro"/>
</dbReference>
<dbReference type="SMART" id="SM00906">
    <property type="entry name" value="Fungal_trans"/>
    <property type="match status" value="1"/>
</dbReference>
<keyword evidence="1" id="KW-0479">Metal-binding</keyword>
<keyword evidence="10" id="KW-1185">Reference proteome</keyword>
<dbReference type="Proteomes" id="UP000054302">
    <property type="component" value="Unassembled WGS sequence"/>
</dbReference>
<dbReference type="GO" id="GO:0000981">
    <property type="term" value="F:DNA-binding transcription factor activity, RNA polymerase II-specific"/>
    <property type="evidence" value="ECO:0007669"/>
    <property type="project" value="InterPro"/>
</dbReference>
<dbReference type="OMA" id="WPTYLAN"/>
<name>A0A0D1XYP6_EXOME</name>
<dbReference type="PANTHER" id="PTHR47171:SF1">
    <property type="entry name" value="ZN(II)2CYS6 TRANSCRIPTION FACTOR (EUROFUNG)"/>
    <property type="match status" value="1"/>
</dbReference>
<dbReference type="Pfam" id="PF00172">
    <property type="entry name" value="Zn_clus"/>
    <property type="match status" value="1"/>
</dbReference>
<evidence type="ECO:0000256" key="7">
    <source>
        <dbReference type="SAM" id="MobiDB-lite"/>
    </source>
</evidence>
<dbReference type="RefSeq" id="XP_016224940.1">
    <property type="nucleotide sequence ID" value="XM_016369152.1"/>
</dbReference>
<dbReference type="Pfam" id="PF04082">
    <property type="entry name" value="Fungal_trans"/>
    <property type="match status" value="1"/>
</dbReference>
<evidence type="ECO:0000313" key="9">
    <source>
        <dbReference type="EMBL" id="KIV93366.1"/>
    </source>
</evidence>
<keyword evidence="6" id="KW-0539">Nucleus</keyword>
<keyword evidence="2" id="KW-0862">Zinc</keyword>
<dbReference type="GeneID" id="27322428"/>
<keyword evidence="5" id="KW-0804">Transcription</keyword>
<feature type="compositionally biased region" description="Basic and acidic residues" evidence="7">
    <location>
        <begin position="196"/>
        <end position="208"/>
    </location>
</feature>
<evidence type="ECO:0000256" key="3">
    <source>
        <dbReference type="ARBA" id="ARBA00023015"/>
    </source>
</evidence>
<evidence type="ECO:0000256" key="2">
    <source>
        <dbReference type="ARBA" id="ARBA00022833"/>
    </source>
</evidence>
<feature type="compositionally biased region" description="Basic and acidic residues" evidence="7">
    <location>
        <begin position="116"/>
        <end position="129"/>
    </location>
</feature>
<dbReference type="GO" id="GO:0003677">
    <property type="term" value="F:DNA binding"/>
    <property type="evidence" value="ECO:0007669"/>
    <property type="project" value="UniProtKB-KW"/>
</dbReference>
<dbReference type="SMART" id="SM00066">
    <property type="entry name" value="GAL4"/>
    <property type="match status" value="1"/>
</dbReference>
<feature type="compositionally biased region" description="Polar residues" evidence="7">
    <location>
        <begin position="606"/>
        <end position="646"/>
    </location>
</feature>
<sequence length="737" mass="83159">MEDPRPAYSTPPTVRRRRAAACERCNKRRVRCDASTNGMPCSECKRSNSSNCRLVQSKRTRGPDGRYVLPEQLEKFSSGSPTTPEGDAAKALDKNLTKSTHQAEVQVDLAKLVGAEDGHSGEESTDQRIQRATVRNGSDEEASTEQVDSKANFVGESWFTSYVLSASGTGHSELHRPVERRSKSMSKSSTNQAQSEVKDPAPVRKEPPADLPPQHLTERLLEAYFKRFHCLVPILDKAEFLSSVREGTVSITLLRSVLFVASIHCEPEVYHLMGYSTRLDAGDELFSKACSAFDNDRGSDRTTMILASFLNQYFFGRPTEYRDALWWISNAIRSAQCMGYHRSTADSKMSARHKAQWKRVWWCLYMRDRQIALAMGVPMVINDLDFDVEELTLDDFPDEPRDAALYIITQASLSRQVSSLFFAYCCPKRLPLSHDPVFRHSARQDIQTKFEEWHANAPVINPSGGPHHLNLTLQVCYHFYRQTLQQRLQRLCPKPFADSEGSKLILDAANKVSSHVEDSLLYFTPQHFPMMYITAIFTAMTAHVAECGISGLVRDQLSQKLRPNLLALKQFETTFILARWIRNLFMDIINRPTRQAVHRTRHQQEHPPNTNRSSFEQPNPVTTSPHSQIQHQLPNQNPHAVTSAGHSFATTDQVAPTSIDDATYFYDSSSYDPGTSPSTIMGNFVPNFITNEYLHPQQGSGDMSGMNMIDFPSPSTLEYQSLHFLADLGLSGFNNYQ</sequence>
<evidence type="ECO:0000259" key="8">
    <source>
        <dbReference type="PROSITE" id="PS50048"/>
    </source>
</evidence>
<dbReference type="PROSITE" id="PS50048">
    <property type="entry name" value="ZN2_CY6_FUNGAL_2"/>
    <property type="match status" value="1"/>
</dbReference>
<dbReference type="PANTHER" id="PTHR47171">
    <property type="entry name" value="FARA-RELATED"/>
    <property type="match status" value="1"/>
</dbReference>
<dbReference type="VEuPathDB" id="FungiDB:PV10_04583"/>
<dbReference type="EMBL" id="KN847522">
    <property type="protein sequence ID" value="KIV93366.1"/>
    <property type="molecule type" value="Genomic_DNA"/>
</dbReference>
<evidence type="ECO:0000256" key="6">
    <source>
        <dbReference type="ARBA" id="ARBA00023242"/>
    </source>
</evidence>
<dbReference type="InterPro" id="IPR007219">
    <property type="entry name" value="XnlR_reg_dom"/>
</dbReference>
<dbReference type="AlphaFoldDB" id="A0A0D1XYP6"/>
<proteinExistence type="predicted"/>
<feature type="region of interest" description="Disordered" evidence="7">
    <location>
        <begin position="596"/>
        <end position="646"/>
    </location>
</feature>
<keyword evidence="3" id="KW-0805">Transcription regulation</keyword>
<gene>
    <name evidence="9" type="ORF">PV10_04583</name>
</gene>
<reference evidence="9 10" key="1">
    <citation type="submission" date="2015-01" db="EMBL/GenBank/DDBJ databases">
        <title>The Genome Sequence of Exophiala mesophila CBS40295.</title>
        <authorList>
            <consortium name="The Broad Institute Genomics Platform"/>
            <person name="Cuomo C."/>
            <person name="de Hoog S."/>
            <person name="Gorbushina A."/>
            <person name="Stielow B."/>
            <person name="Teixiera M."/>
            <person name="Abouelleil A."/>
            <person name="Chapman S.B."/>
            <person name="Priest M."/>
            <person name="Young S.K."/>
            <person name="Wortman J."/>
            <person name="Nusbaum C."/>
            <person name="Birren B."/>
        </authorList>
    </citation>
    <scope>NUCLEOTIDE SEQUENCE [LARGE SCALE GENOMIC DNA]</scope>
    <source>
        <strain evidence="9 10">CBS 40295</strain>
    </source>
</reference>
<dbReference type="GO" id="GO:0008270">
    <property type="term" value="F:zinc ion binding"/>
    <property type="evidence" value="ECO:0007669"/>
    <property type="project" value="InterPro"/>
</dbReference>
<feature type="region of interest" description="Disordered" evidence="7">
    <location>
        <begin position="169"/>
        <end position="213"/>
    </location>
</feature>
<evidence type="ECO:0000313" key="10">
    <source>
        <dbReference type="Proteomes" id="UP000054302"/>
    </source>
</evidence>
<feature type="domain" description="Zn(2)-C6 fungal-type" evidence="8">
    <location>
        <begin position="21"/>
        <end position="54"/>
    </location>
</feature>
<feature type="compositionally biased region" description="Polar residues" evidence="7">
    <location>
        <begin position="185"/>
        <end position="195"/>
    </location>
</feature>
<dbReference type="InterPro" id="IPR052073">
    <property type="entry name" value="Amide_Lactam_Regulators"/>
</dbReference>
<dbReference type="InterPro" id="IPR001138">
    <property type="entry name" value="Zn2Cys6_DnaBD"/>
</dbReference>
<feature type="region of interest" description="Disordered" evidence="7">
    <location>
        <begin position="116"/>
        <end position="148"/>
    </location>
</feature>
<dbReference type="OrthoDB" id="4107818at2759"/>
<dbReference type="Gene3D" id="4.10.240.10">
    <property type="entry name" value="Zn(2)-C6 fungal-type DNA-binding domain"/>
    <property type="match status" value="1"/>
</dbReference>
<dbReference type="CDD" id="cd12148">
    <property type="entry name" value="fungal_TF_MHR"/>
    <property type="match status" value="1"/>
</dbReference>
<evidence type="ECO:0000256" key="5">
    <source>
        <dbReference type="ARBA" id="ARBA00023163"/>
    </source>
</evidence>
<evidence type="ECO:0000256" key="4">
    <source>
        <dbReference type="ARBA" id="ARBA00023125"/>
    </source>
</evidence>
<organism evidence="9 10">
    <name type="scientific">Exophiala mesophila</name>
    <name type="common">Black yeast-like fungus</name>
    <dbReference type="NCBI Taxonomy" id="212818"/>
    <lineage>
        <taxon>Eukaryota</taxon>
        <taxon>Fungi</taxon>
        <taxon>Dikarya</taxon>
        <taxon>Ascomycota</taxon>
        <taxon>Pezizomycotina</taxon>
        <taxon>Eurotiomycetes</taxon>
        <taxon>Chaetothyriomycetidae</taxon>
        <taxon>Chaetothyriales</taxon>
        <taxon>Herpotrichiellaceae</taxon>
        <taxon>Exophiala</taxon>
    </lineage>
</organism>
<accession>A0A0D1XYP6</accession>
<protein>
    <recommendedName>
        <fullName evidence="8">Zn(2)-C6 fungal-type domain-containing protein</fullName>
    </recommendedName>
</protein>
<keyword evidence="4" id="KW-0238">DNA-binding</keyword>
<dbReference type="CDD" id="cd00067">
    <property type="entry name" value="GAL4"/>
    <property type="match status" value="1"/>
</dbReference>
<dbReference type="SUPFAM" id="SSF57701">
    <property type="entry name" value="Zn2/Cys6 DNA-binding domain"/>
    <property type="match status" value="1"/>
</dbReference>
<evidence type="ECO:0000256" key="1">
    <source>
        <dbReference type="ARBA" id="ARBA00022723"/>
    </source>
</evidence>
<feature type="compositionally biased region" description="Basic and acidic residues" evidence="7">
    <location>
        <begin position="172"/>
        <end position="182"/>
    </location>
</feature>